<organism evidence="24 25">
    <name type="scientific">Dipteronia dyeriana</name>
    <dbReference type="NCBI Taxonomy" id="168575"/>
    <lineage>
        <taxon>Eukaryota</taxon>
        <taxon>Viridiplantae</taxon>
        <taxon>Streptophyta</taxon>
        <taxon>Embryophyta</taxon>
        <taxon>Tracheophyta</taxon>
        <taxon>Spermatophyta</taxon>
        <taxon>Magnoliopsida</taxon>
        <taxon>eudicotyledons</taxon>
        <taxon>Gunneridae</taxon>
        <taxon>Pentapetalae</taxon>
        <taxon>rosids</taxon>
        <taxon>malvids</taxon>
        <taxon>Sapindales</taxon>
        <taxon>Sapindaceae</taxon>
        <taxon>Hippocastanoideae</taxon>
        <taxon>Acereae</taxon>
        <taxon>Dipteronia</taxon>
    </lineage>
</organism>
<dbReference type="FunFam" id="3.30.200.20:FF:000178">
    <property type="entry name" value="serine/threonine-protein kinase PBS1-like"/>
    <property type="match status" value="1"/>
</dbReference>
<keyword evidence="11 20" id="KW-0547">Nucleotide-binding</keyword>
<dbReference type="PROSITE" id="PS00107">
    <property type="entry name" value="PROTEIN_KINASE_ATP"/>
    <property type="match status" value="1"/>
</dbReference>
<feature type="domain" description="Protein kinase" evidence="23">
    <location>
        <begin position="351"/>
        <end position="623"/>
    </location>
</feature>
<evidence type="ECO:0000256" key="14">
    <source>
        <dbReference type="ARBA" id="ARBA00022989"/>
    </source>
</evidence>
<dbReference type="Gene3D" id="3.30.200.20">
    <property type="entry name" value="Phosphorylase Kinase, domain 1"/>
    <property type="match status" value="2"/>
</dbReference>
<name>A0AAD9TV35_9ROSI</name>
<proteinExistence type="inferred from homology"/>
<feature type="domain" description="Protein kinase" evidence="23">
    <location>
        <begin position="973"/>
        <end position="1186"/>
    </location>
</feature>
<dbReference type="GO" id="GO:0030246">
    <property type="term" value="F:carbohydrate binding"/>
    <property type="evidence" value="ECO:0007669"/>
    <property type="project" value="UniProtKB-KW"/>
</dbReference>
<dbReference type="SMART" id="SM00220">
    <property type="entry name" value="S_TKc"/>
    <property type="match status" value="2"/>
</dbReference>
<keyword evidence="15 21" id="KW-0472">Membrane</keyword>
<evidence type="ECO:0000256" key="6">
    <source>
        <dbReference type="ARBA" id="ARBA00022527"/>
    </source>
</evidence>
<keyword evidence="5" id="KW-1003">Cell membrane</keyword>
<dbReference type="FunFam" id="1.10.510.10:FF:000108">
    <property type="entry name" value="L-type lectin-domain containing receptor kinase S.4"/>
    <property type="match status" value="2"/>
</dbReference>
<dbReference type="Pfam" id="PF00139">
    <property type="entry name" value="Lectin_legB"/>
    <property type="match status" value="2"/>
</dbReference>
<evidence type="ECO:0000256" key="2">
    <source>
        <dbReference type="ARBA" id="ARBA00008536"/>
    </source>
</evidence>
<keyword evidence="14 21" id="KW-1133">Transmembrane helix</keyword>
<dbReference type="AlphaFoldDB" id="A0AAD9TV35"/>
<dbReference type="CDD" id="cd14066">
    <property type="entry name" value="STKc_IRAK"/>
    <property type="match status" value="1"/>
</dbReference>
<feature type="chain" id="PRO_5042149475" description="non-specific serine/threonine protein kinase" evidence="22">
    <location>
        <begin position="26"/>
        <end position="1186"/>
    </location>
</feature>
<dbReference type="InterPro" id="IPR019825">
    <property type="entry name" value="Lectin_legB_Mn/Ca_BS"/>
</dbReference>
<evidence type="ECO:0000256" key="20">
    <source>
        <dbReference type="PROSITE-ProRule" id="PRU10141"/>
    </source>
</evidence>
<evidence type="ECO:0000256" key="13">
    <source>
        <dbReference type="ARBA" id="ARBA00022840"/>
    </source>
</evidence>
<dbReference type="InterPro" id="IPR000719">
    <property type="entry name" value="Prot_kinase_dom"/>
</dbReference>
<feature type="transmembrane region" description="Helical" evidence="21">
    <location>
        <begin position="966"/>
        <end position="990"/>
    </location>
</feature>
<dbReference type="CDD" id="cd06899">
    <property type="entry name" value="lectin_legume_LecRK_Arcelin_ConA"/>
    <property type="match status" value="2"/>
</dbReference>
<dbReference type="GO" id="GO:0004674">
    <property type="term" value="F:protein serine/threonine kinase activity"/>
    <property type="evidence" value="ECO:0007669"/>
    <property type="project" value="UniProtKB-KW"/>
</dbReference>
<feature type="signal peptide" evidence="22">
    <location>
        <begin position="1"/>
        <end position="25"/>
    </location>
</feature>
<dbReference type="PROSITE" id="PS00307">
    <property type="entry name" value="LECTIN_LEGUME_BETA"/>
    <property type="match status" value="1"/>
</dbReference>
<keyword evidence="25" id="KW-1185">Reference proteome</keyword>
<dbReference type="InterPro" id="IPR050528">
    <property type="entry name" value="L-type_Lectin-RKs"/>
</dbReference>
<comment type="catalytic activity">
    <reaction evidence="18">
        <text>L-threonyl-[protein] + ATP = O-phospho-L-threonyl-[protein] + ADP + H(+)</text>
        <dbReference type="Rhea" id="RHEA:46608"/>
        <dbReference type="Rhea" id="RHEA-COMP:11060"/>
        <dbReference type="Rhea" id="RHEA-COMP:11605"/>
        <dbReference type="ChEBI" id="CHEBI:15378"/>
        <dbReference type="ChEBI" id="CHEBI:30013"/>
        <dbReference type="ChEBI" id="CHEBI:30616"/>
        <dbReference type="ChEBI" id="CHEBI:61977"/>
        <dbReference type="ChEBI" id="CHEBI:456216"/>
        <dbReference type="EC" id="2.7.11.1"/>
    </reaction>
</comment>
<accession>A0AAD9TV35</accession>
<feature type="transmembrane region" description="Helical" evidence="21">
    <location>
        <begin position="296"/>
        <end position="318"/>
    </location>
</feature>
<dbReference type="PROSITE" id="PS50011">
    <property type="entry name" value="PROTEIN_KINASE_DOM"/>
    <property type="match status" value="2"/>
</dbReference>
<keyword evidence="9 22" id="KW-0732">Signal</keyword>
<dbReference type="PANTHER" id="PTHR27007">
    <property type="match status" value="1"/>
</dbReference>
<keyword evidence="6" id="KW-0723">Serine/threonine-protein kinase</keyword>
<keyword evidence="8 21" id="KW-0812">Transmembrane</keyword>
<evidence type="ECO:0000313" key="25">
    <source>
        <dbReference type="Proteomes" id="UP001280121"/>
    </source>
</evidence>
<evidence type="ECO:0000256" key="1">
    <source>
        <dbReference type="ARBA" id="ARBA00004251"/>
    </source>
</evidence>
<evidence type="ECO:0000256" key="16">
    <source>
        <dbReference type="ARBA" id="ARBA00023170"/>
    </source>
</evidence>
<evidence type="ECO:0000256" key="18">
    <source>
        <dbReference type="ARBA" id="ARBA00047899"/>
    </source>
</evidence>
<feature type="binding site" evidence="20">
    <location>
        <position position="380"/>
    </location>
    <ligand>
        <name>ATP</name>
        <dbReference type="ChEBI" id="CHEBI:30616"/>
    </ligand>
</feature>
<comment type="similarity">
    <text evidence="2">In the N-terminal section; belongs to the leguminous lectin family.</text>
</comment>
<comment type="subcellular location">
    <subcellularLocation>
        <location evidence="1">Cell membrane</location>
        <topology evidence="1">Single-pass type I membrane protein</topology>
    </subcellularLocation>
</comment>
<sequence>MAAAALLSLYFRITFIVCWICLVSAQDEGQFIYEGFNEASLHMDRFARIHQNGLLQLTNTSDFQLGHAFHPSPIKFNTSSSQSLSFSTNFVFSINPVVHNFGGHGMAFVIAPSMDFGGAVTGGYLGIFNATTSNGPSTNHILAVELDTVKTPEFEDIDGNHVGIDVNRLISNDSAAATYFSDKEGKNISLNLASGNAMEVWIDYRGVEKLINVTLAPVGFPKPTRPLLSTYIDLSQILLDSMYVGFSAATATRASDHYILGWSFNTSGQAQILDKSKLPPTPPPRKASEKFKESTIIIVLVVAVVVILIIIGGAVYIVRKKKYEEIYEDWEKEYGPQRISYKNLYKATKGFKDEELIGEGGSGKVYRGVLPSSGIQVAVKRVSHSSGQGMKQFVAEIVSMGKLRHRNLVQLRGYCRRRGELLLAYDFMPNGSLDKILYSDIRPNLNWFQRFQILRGVGSGLLYLHEEWEQVVLHRDIKPGNVLLDAELNGKLGDFGLARLYDHGSIPETTNVAGTVGYVAPELIRTGQATSSTDVFSFGSFMLEVACGRRPVELQKVDLVVLVLDCWNRGVILDASDPKLEGLYVEEQMKLVLKLGMFCSHPNPETRPSMRQVVQYLDGEAKFPDIPSNSNVIGIFKASNEASSTVISFSSLLESSHTSQTMSTMDSILEACGSLDVFMVLSILLIVSAALAQDEDQFIYNGFNGAKLHLGGIANVHPSGLLQLTNSSQLSKGYAFYKFPFEFNTSSTSSSPSLSFSTNFVFAMVPKSFHLGGNGMAFVISPSMDFSEAPAGSHLGVFNASNNGHSTNHILAVELDTVQNLELEDVDDNHVGIDVNSVISNESAAATYFSDKEGRNKSLKLGSGHRIQIWIDYNGAEKLLNVTLAPISIPKPSRPLLSAAIDLSQILLDSMYDGFTAATGTTVSDHYVLGWSFNRNGKAEDVDISNLPSLPPAPSPPRKGKQKAELMIIVSVVAVTGLLMTTVAGAVCIARKKKYGEEYEDWEREYGPHRISRDSKQGMKEFVTEIVSLGRLRHRNLVQLCGYCRRKGELLLVYDYMPNGSLDKHLYSNKKPNLSWFQRFRILRGVASGLFYLHEEWEQVVLHRDIKPGNVLLDSDLNGKLGDFGLAKLYEHGSNPQTTKVVGTIGYLAPEFLTSGKATTSTDVYAFGVFMLEVACGKTPREQLDA</sequence>
<dbReference type="InterPro" id="IPR008271">
    <property type="entry name" value="Ser/Thr_kinase_AS"/>
</dbReference>
<dbReference type="Gene3D" id="1.10.510.10">
    <property type="entry name" value="Transferase(Phosphotransferase) domain 1"/>
    <property type="match status" value="2"/>
</dbReference>
<comment type="catalytic activity">
    <reaction evidence="19">
        <text>L-seryl-[protein] + ATP = O-phospho-L-seryl-[protein] + ADP + H(+)</text>
        <dbReference type="Rhea" id="RHEA:17989"/>
        <dbReference type="Rhea" id="RHEA-COMP:9863"/>
        <dbReference type="Rhea" id="RHEA-COMP:11604"/>
        <dbReference type="ChEBI" id="CHEBI:15378"/>
        <dbReference type="ChEBI" id="CHEBI:29999"/>
        <dbReference type="ChEBI" id="CHEBI:30616"/>
        <dbReference type="ChEBI" id="CHEBI:83421"/>
        <dbReference type="ChEBI" id="CHEBI:456216"/>
        <dbReference type="EC" id="2.7.11.1"/>
    </reaction>
</comment>
<gene>
    <name evidence="24" type="ORF">Ddye_024593</name>
</gene>
<keyword evidence="12" id="KW-0418">Kinase</keyword>
<dbReference type="GO" id="GO:0005524">
    <property type="term" value="F:ATP binding"/>
    <property type="evidence" value="ECO:0007669"/>
    <property type="project" value="UniProtKB-UniRule"/>
</dbReference>
<dbReference type="InterPro" id="IPR001220">
    <property type="entry name" value="Legume_lectin_dom"/>
</dbReference>
<dbReference type="EMBL" id="JANJYI010000007">
    <property type="protein sequence ID" value="KAK2642830.1"/>
    <property type="molecule type" value="Genomic_DNA"/>
</dbReference>
<dbReference type="Pfam" id="PF00069">
    <property type="entry name" value="Pkinase"/>
    <property type="match status" value="2"/>
</dbReference>
<keyword evidence="10" id="KW-0430">Lectin</keyword>
<evidence type="ECO:0000256" key="3">
    <source>
        <dbReference type="ARBA" id="ARBA00010217"/>
    </source>
</evidence>
<dbReference type="InterPro" id="IPR017441">
    <property type="entry name" value="Protein_kinase_ATP_BS"/>
</dbReference>
<comment type="caution">
    <text evidence="24">The sequence shown here is derived from an EMBL/GenBank/DDBJ whole genome shotgun (WGS) entry which is preliminary data.</text>
</comment>
<evidence type="ECO:0000256" key="8">
    <source>
        <dbReference type="ARBA" id="ARBA00022692"/>
    </source>
</evidence>
<keyword evidence="16" id="KW-0675">Receptor</keyword>
<evidence type="ECO:0000256" key="9">
    <source>
        <dbReference type="ARBA" id="ARBA00022729"/>
    </source>
</evidence>
<evidence type="ECO:0000313" key="24">
    <source>
        <dbReference type="EMBL" id="KAK2642830.1"/>
    </source>
</evidence>
<evidence type="ECO:0000256" key="5">
    <source>
        <dbReference type="ARBA" id="ARBA00022475"/>
    </source>
</evidence>
<evidence type="ECO:0000256" key="4">
    <source>
        <dbReference type="ARBA" id="ARBA00012513"/>
    </source>
</evidence>
<dbReference type="FunFam" id="2.60.120.200:FF:000096">
    <property type="entry name" value="L-type lectin-domain containing receptor kinase V.9"/>
    <property type="match status" value="2"/>
</dbReference>
<dbReference type="Proteomes" id="UP001280121">
    <property type="component" value="Unassembled WGS sequence"/>
</dbReference>
<dbReference type="EC" id="2.7.11.1" evidence="4"/>
<evidence type="ECO:0000256" key="10">
    <source>
        <dbReference type="ARBA" id="ARBA00022734"/>
    </source>
</evidence>
<evidence type="ECO:0000256" key="19">
    <source>
        <dbReference type="ARBA" id="ARBA00048679"/>
    </source>
</evidence>
<dbReference type="InterPro" id="IPR011009">
    <property type="entry name" value="Kinase-like_dom_sf"/>
</dbReference>
<dbReference type="InterPro" id="IPR013320">
    <property type="entry name" value="ConA-like_dom_sf"/>
</dbReference>
<protein>
    <recommendedName>
        <fullName evidence="4">non-specific serine/threonine protein kinase</fullName>
        <ecNumber evidence="4">2.7.11.1</ecNumber>
    </recommendedName>
</protein>
<keyword evidence="7" id="KW-0808">Transferase</keyword>
<evidence type="ECO:0000256" key="12">
    <source>
        <dbReference type="ARBA" id="ARBA00022777"/>
    </source>
</evidence>
<evidence type="ECO:0000256" key="11">
    <source>
        <dbReference type="ARBA" id="ARBA00022741"/>
    </source>
</evidence>
<keyword evidence="17" id="KW-0325">Glycoprotein</keyword>
<comment type="similarity">
    <text evidence="3">In the C-terminal section; belongs to the protein kinase superfamily. Ser/Thr protein kinase family.</text>
</comment>
<dbReference type="SUPFAM" id="SSF56112">
    <property type="entry name" value="Protein kinase-like (PK-like)"/>
    <property type="match status" value="2"/>
</dbReference>
<dbReference type="Gene3D" id="2.60.120.200">
    <property type="match status" value="2"/>
</dbReference>
<evidence type="ECO:0000256" key="22">
    <source>
        <dbReference type="SAM" id="SignalP"/>
    </source>
</evidence>
<evidence type="ECO:0000256" key="21">
    <source>
        <dbReference type="SAM" id="Phobius"/>
    </source>
</evidence>
<keyword evidence="13 20" id="KW-0067">ATP-binding</keyword>
<evidence type="ECO:0000256" key="7">
    <source>
        <dbReference type="ARBA" id="ARBA00022679"/>
    </source>
</evidence>
<evidence type="ECO:0000256" key="15">
    <source>
        <dbReference type="ARBA" id="ARBA00023136"/>
    </source>
</evidence>
<dbReference type="PROSITE" id="PS00108">
    <property type="entry name" value="PROTEIN_KINASE_ST"/>
    <property type="match status" value="2"/>
</dbReference>
<reference evidence="24" key="1">
    <citation type="journal article" date="2023" name="Plant J.">
        <title>Genome sequences and population genomics provide insights into the demographic history, inbreeding, and mutation load of two 'living fossil' tree species of Dipteronia.</title>
        <authorList>
            <person name="Feng Y."/>
            <person name="Comes H.P."/>
            <person name="Chen J."/>
            <person name="Zhu S."/>
            <person name="Lu R."/>
            <person name="Zhang X."/>
            <person name="Li P."/>
            <person name="Qiu J."/>
            <person name="Olsen K.M."/>
            <person name="Qiu Y."/>
        </authorList>
    </citation>
    <scope>NUCLEOTIDE SEQUENCE</scope>
    <source>
        <strain evidence="24">KIB01</strain>
    </source>
</reference>
<dbReference type="GO" id="GO:0005886">
    <property type="term" value="C:plasma membrane"/>
    <property type="evidence" value="ECO:0007669"/>
    <property type="project" value="UniProtKB-SubCell"/>
</dbReference>
<evidence type="ECO:0000256" key="17">
    <source>
        <dbReference type="ARBA" id="ARBA00023180"/>
    </source>
</evidence>
<dbReference type="SUPFAM" id="SSF49899">
    <property type="entry name" value="Concanavalin A-like lectins/glucanases"/>
    <property type="match status" value="2"/>
</dbReference>
<evidence type="ECO:0000259" key="23">
    <source>
        <dbReference type="PROSITE" id="PS50011"/>
    </source>
</evidence>